<evidence type="ECO:0000313" key="4">
    <source>
        <dbReference type="Proteomes" id="UP000594454"/>
    </source>
</evidence>
<feature type="region of interest" description="Disordered" evidence="1">
    <location>
        <begin position="269"/>
        <end position="291"/>
    </location>
</feature>
<sequence length="322" mass="36909">MSTSCPDVVLLSFGSYNPPTLTHFRIFEIAKDHFKQINKSRVIAGIISIIDEESDVQSEHVSLDHRKSMVNLALKSSEWIKLSDKPCRRSDPFAIRDLLQYFQNAINNITSGTTSDQEFEYPEWLPPGIHFSGKVQVKLLGGVDLFENYFRLKDKRKEEELEGVLKDHGIVIVSKSSAPCERIVFDSDLLAKNKQNITLLTNWASSEVTSSLIRRLIGRKQSVKYLLEDSVIDYIRDNNLYAHYHDSNIEPKLPESLPALQIRDITPVEQKDEISSTSGEKEDSKEKSRKHAIDYNGDLSEFLKFAIETKRIKAVRKEQYFV</sequence>
<accession>A0A7R8YSK6</accession>
<dbReference type="InterPro" id="IPR014729">
    <property type="entry name" value="Rossmann-like_a/b/a_fold"/>
</dbReference>
<organism evidence="3 4">
    <name type="scientific">Hermetia illucens</name>
    <name type="common">Black soldier fly</name>
    <dbReference type="NCBI Taxonomy" id="343691"/>
    <lineage>
        <taxon>Eukaryota</taxon>
        <taxon>Metazoa</taxon>
        <taxon>Ecdysozoa</taxon>
        <taxon>Arthropoda</taxon>
        <taxon>Hexapoda</taxon>
        <taxon>Insecta</taxon>
        <taxon>Pterygota</taxon>
        <taxon>Neoptera</taxon>
        <taxon>Endopterygota</taxon>
        <taxon>Diptera</taxon>
        <taxon>Brachycera</taxon>
        <taxon>Stratiomyomorpha</taxon>
        <taxon>Stratiomyidae</taxon>
        <taxon>Hermetiinae</taxon>
        <taxon>Hermetia</taxon>
    </lineage>
</organism>
<dbReference type="OrthoDB" id="422187at2759"/>
<keyword evidence="4" id="KW-1185">Reference proteome</keyword>
<dbReference type="Pfam" id="PF01467">
    <property type="entry name" value="CTP_transf_like"/>
    <property type="match status" value="1"/>
</dbReference>
<dbReference type="AlphaFoldDB" id="A0A7R8YSK6"/>
<name>A0A7R8YSK6_HERIL</name>
<dbReference type="GO" id="GO:0000309">
    <property type="term" value="F:nicotinamide-nucleotide adenylyltransferase activity"/>
    <property type="evidence" value="ECO:0007669"/>
    <property type="project" value="TreeGrafter"/>
</dbReference>
<evidence type="ECO:0000256" key="1">
    <source>
        <dbReference type="SAM" id="MobiDB-lite"/>
    </source>
</evidence>
<evidence type="ECO:0000259" key="2">
    <source>
        <dbReference type="Pfam" id="PF01467"/>
    </source>
</evidence>
<dbReference type="GO" id="GO:0009435">
    <property type="term" value="P:NAD+ biosynthetic process"/>
    <property type="evidence" value="ECO:0007669"/>
    <property type="project" value="TreeGrafter"/>
</dbReference>
<dbReference type="PANTHER" id="PTHR12039:SF0">
    <property type="entry name" value="NICOTINAMIDE-NUCLEOTIDE ADENYLYLTRANSFERASE"/>
    <property type="match status" value="1"/>
</dbReference>
<dbReference type="InParanoid" id="A0A7R8YSK6"/>
<dbReference type="SUPFAM" id="SSF52374">
    <property type="entry name" value="Nucleotidylyl transferase"/>
    <property type="match status" value="1"/>
</dbReference>
<dbReference type="InterPro" id="IPR051182">
    <property type="entry name" value="Euk_NMN_adenylyltrnsfrase"/>
</dbReference>
<dbReference type="EMBL" id="LR899011">
    <property type="protein sequence ID" value="CAD7083931.1"/>
    <property type="molecule type" value="Genomic_DNA"/>
</dbReference>
<dbReference type="InterPro" id="IPR004821">
    <property type="entry name" value="Cyt_trans-like"/>
</dbReference>
<evidence type="ECO:0000313" key="3">
    <source>
        <dbReference type="EMBL" id="CAD7083931.1"/>
    </source>
</evidence>
<protein>
    <recommendedName>
        <fullName evidence="2">Cytidyltransferase-like domain-containing protein</fullName>
    </recommendedName>
</protein>
<proteinExistence type="predicted"/>
<feature type="domain" description="Cytidyltransferase-like" evidence="2">
    <location>
        <begin position="13"/>
        <end position="97"/>
    </location>
</feature>
<dbReference type="PANTHER" id="PTHR12039">
    <property type="entry name" value="NICOTINAMIDE MONONUCLEOTIDE ADENYLYLTRANSFERASE"/>
    <property type="match status" value="1"/>
</dbReference>
<reference evidence="3 4" key="1">
    <citation type="submission" date="2020-11" db="EMBL/GenBank/DDBJ databases">
        <authorList>
            <person name="Wallbank WR R."/>
            <person name="Pardo Diaz C."/>
            <person name="Kozak K."/>
            <person name="Martin S."/>
            <person name="Jiggins C."/>
            <person name="Moest M."/>
            <person name="Warren A I."/>
            <person name="Generalovic N T."/>
            <person name="Byers J.R.P. K."/>
            <person name="Montejo-Kovacevich G."/>
            <person name="Yen C E."/>
        </authorList>
    </citation>
    <scope>NUCLEOTIDE SEQUENCE [LARGE SCALE GENOMIC DNA]</scope>
</reference>
<dbReference type="Gene3D" id="3.40.50.620">
    <property type="entry name" value="HUPs"/>
    <property type="match status" value="1"/>
</dbReference>
<feature type="compositionally biased region" description="Basic and acidic residues" evidence="1">
    <location>
        <begin position="269"/>
        <end position="286"/>
    </location>
</feature>
<dbReference type="Proteomes" id="UP000594454">
    <property type="component" value="Chromosome 3"/>
</dbReference>
<dbReference type="GO" id="GO:0004515">
    <property type="term" value="F:nicotinate-nucleotide adenylyltransferase activity"/>
    <property type="evidence" value="ECO:0007669"/>
    <property type="project" value="TreeGrafter"/>
</dbReference>
<gene>
    <name evidence="3" type="ORF">HERILL_LOCUS6854</name>
</gene>
<dbReference type="OMA" id="APCERIV"/>